<dbReference type="STRING" id="2512241.A0A553HJ02"/>
<dbReference type="GO" id="GO:0005694">
    <property type="term" value="C:chromosome"/>
    <property type="evidence" value="ECO:0007669"/>
    <property type="project" value="TreeGrafter"/>
</dbReference>
<feature type="domain" description="Helicase C-terminal" evidence="11">
    <location>
        <begin position="1080"/>
        <end position="1225"/>
    </location>
</feature>
<dbReference type="GO" id="GO:0009378">
    <property type="term" value="F:four-way junction helicase activity"/>
    <property type="evidence" value="ECO:0007669"/>
    <property type="project" value="TreeGrafter"/>
</dbReference>
<comment type="similarity">
    <text evidence="1">Belongs to the helicase family. RecQ subfamily.</text>
</comment>
<evidence type="ECO:0000259" key="9">
    <source>
        <dbReference type="PROSITE" id="PS50157"/>
    </source>
</evidence>
<keyword evidence="6" id="KW-0479">Metal-binding</keyword>
<accession>A0A553HJ02</accession>
<evidence type="ECO:0000256" key="2">
    <source>
        <dbReference type="ARBA" id="ARBA00022741"/>
    </source>
</evidence>
<comment type="catalytic activity">
    <reaction evidence="4">
        <text>Couples ATP hydrolysis with the unwinding of duplex DNA by translocating in the 3'-5' direction.</text>
        <dbReference type="EC" id="5.6.2.4"/>
    </reaction>
</comment>
<dbReference type="SMART" id="SM00490">
    <property type="entry name" value="HELICc"/>
    <property type="match status" value="1"/>
</dbReference>
<keyword evidence="6" id="KW-0862">Zinc</keyword>
<evidence type="ECO:0000256" key="6">
    <source>
        <dbReference type="PROSITE-ProRule" id="PRU00042"/>
    </source>
</evidence>
<feature type="region of interest" description="Disordered" evidence="8">
    <location>
        <begin position="1314"/>
        <end position="1337"/>
    </location>
</feature>
<evidence type="ECO:0000259" key="10">
    <source>
        <dbReference type="PROSITE" id="PS51192"/>
    </source>
</evidence>
<dbReference type="PROSITE" id="PS51194">
    <property type="entry name" value="HELICASE_CTER"/>
    <property type="match status" value="1"/>
</dbReference>
<dbReference type="GO" id="GO:0008270">
    <property type="term" value="F:zinc ion binding"/>
    <property type="evidence" value="ECO:0007669"/>
    <property type="project" value="UniProtKB-KW"/>
</dbReference>
<keyword evidence="13" id="KW-1185">Reference proteome</keyword>
<evidence type="ECO:0000256" key="8">
    <source>
        <dbReference type="SAM" id="MobiDB-lite"/>
    </source>
</evidence>
<dbReference type="SUPFAM" id="SSF52540">
    <property type="entry name" value="P-loop containing nucleoside triphosphate hydrolases"/>
    <property type="match status" value="1"/>
</dbReference>
<name>A0A553HJ02_9PEZI</name>
<dbReference type="InterPro" id="IPR027417">
    <property type="entry name" value="P-loop_NTPase"/>
</dbReference>
<dbReference type="OrthoDB" id="4778084at2759"/>
<evidence type="ECO:0000259" key="11">
    <source>
        <dbReference type="PROSITE" id="PS51194"/>
    </source>
</evidence>
<evidence type="ECO:0000256" key="4">
    <source>
        <dbReference type="ARBA" id="ARBA00034617"/>
    </source>
</evidence>
<keyword evidence="6" id="KW-0863">Zinc-finger</keyword>
<dbReference type="GO" id="GO:0005524">
    <property type="term" value="F:ATP binding"/>
    <property type="evidence" value="ECO:0007669"/>
    <property type="project" value="UniProtKB-KW"/>
</dbReference>
<protein>
    <recommendedName>
        <fullName evidence="5">DNA 3'-5' helicase</fullName>
        <ecNumber evidence="5">5.6.2.4</ecNumber>
    </recommendedName>
</protein>
<dbReference type="PROSITE" id="PS51192">
    <property type="entry name" value="HELICASE_ATP_BIND_1"/>
    <property type="match status" value="1"/>
</dbReference>
<dbReference type="PANTHER" id="PTHR13710">
    <property type="entry name" value="DNA HELICASE RECQ FAMILY MEMBER"/>
    <property type="match status" value="1"/>
</dbReference>
<dbReference type="Gene3D" id="3.40.50.300">
    <property type="entry name" value="P-loop containing nucleotide triphosphate hydrolases"/>
    <property type="match status" value="2"/>
</dbReference>
<dbReference type="Proteomes" id="UP000319160">
    <property type="component" value="Unassembled WGS sequence"/>
</dbReference>
<dbReference type="GO" id="GO:0005737">
    <property type="term" value="C:cytoplasm"/>
    <property type="evidence" value="ECO:0007669"/>
    <property type="project" value="TreeGrafter"/>
</dbReference>
<keyword evidence="3" id="KW-0067">ATP-binding</keyword>
<evidence type="ECO:0000256" key="5">
    <source>
        <dbReference type="ARBA" id="ARBA00034808"/>
    </source>
</evidence>
<dbReference type="Pfam" id="PF00271">
    <property type="entry name" value="Helicase_C"/>
    <property type="match status" value="1"/>
</dbReference>
<feature type="coiled-coil region" evidence="7">
    <location>
        <begin position="1373"/>
        <end position="1400"/>
    </location>
</feature>
<dbReference type="InterPro" id="IPR013087">
    <property type="entry name" value="Znf_C2H2_type"/>
</dbReference>
<dbReference type="GO" id="GO:0043138">
    <property type="term" value="F:3'-5' DNA helicase activity"/>
    <property type="evidence" value="ECO:0007669"/>
    <property type="project" value="UniProtKB-EC"/>
</dbReference>
<keyword evidence="2" id="KW-0547">Nucleotide-binding</keyword>
<dbReference type="SMART" id="SM00487">
    <property type="entry name" value="DEXDc"/>
    <property type="match status" value="1"/>
</dbReference>
<keyword evidence="7" id="KW-0175">Coiled coil</keyword>
<evidence type="ECO:0000256" key="1">
    <source>
        <dbReference type="ARBA" id="ARBA00005446"/>
    </source>
</evidence>
<feature type="region of interest" description="Disordered" evidence="8">
    <location>
        <begin position="1242"/>
        <end position="1302"/>
    </location>
</feature>
<dbReference type="EMBL" id="VFLP01000108">
    <property type="protein sequence ID" value="TRX87939.1"/>
    <property type="molecule type" value="Genomic_DNA"/>
</dbReference>
<dbReference type="InterPro" id="IPR014001">
    <property type="entry name" value="Helicase_ATP-bd"/>
</dbReference>
<organism evidence="12 13">
    <name type="scientific">Xylaria flabelliformis</name>
    <dbReference type="NCBI Taxonomy" id="2512241"/>
    <lineage>
        <taxon>Eukaryota</taxon>
        <taxon>Fungi</taxon>
        <taxon>Dikarya</taxon>
        <taxon>Ascomycota</taxon>
        <taxon>Pezizomycotina</taxon>
        <taxon>Sordariomycetes</taxon>
        <taxon>Xylariomycetidae</taxon>
        <taxon>Xylariales</taxon>
        <taxon>Xylariaceae</taxon>
        <taxon>Xylaria</taxon>
    </lineage>
</organism>
<dbReference type="PANTHER" id="PTHR13710:SF154">
    <property type="entry name" value="RECQ HELICASE, PUTATIVE (AFU_ORTHOLOGUE AFUA_6G14720)-RELATED"/>
    <property type="match status" value="1"/>
</dbReference>
<feature type="domain" description="C2H2-type" evidence="9">
    <location>
        <begin position="96"/>
        <end position="124"/>
    </location>
</feature>
<gene>
    <name evidence="12" type="ORF">FHL15_011171</name>
</gene>
<dbReference type="GO" id="GO:0003676">
    <property type="term" value="F:nucleic acid binding"/>
    <property type="evidence" value="ECO:0007669"/>
    <property type="project" value="InterPro"/>
</dbReference>
<dbReference type="PROSITE" id="PS00028">
    <property type="entry name" value="ZINC_FINGER_C2H2_1"/>
    <property type="match status" value="1"/>
</dbReference>
<reference evidence="13" key="1">
    <citation type="submission" date="2019-06" db="EMBL/GenBank/DDBJ databases">
        <title>Draft genome sequence of the griseofulvin-producing fungus Xylaria cubensis strain G536.</title>
        <authorList>
            <person name="Mead M.E."/>
            <person name="Raja H.A."/>
            <person name="Steenwyk J.L."/>
            <person name="Knowles S.L."/>
            <person name="Oberlies N.H."/>
            <person name="Rokas A."/>
        </authorList>
    </citation>
    <scope>NUCLEOTIDE SEQUENCE [LARGE SCALE GENOMIC DNA]</scope>
    <source>
        <strain evidence="13">G536</strain>
    </source>
</reference>
<feature type="compositionally biased region" description="Polar residues" evidence="8">
    <location>
        <begin position="1249"/>
        <end position="1269"/>
    </location>
</feature>
<sequence length="1579" mass="177294">MAELVHLEWREGIALIFCSHCHDIIRNTTSSLDNHFHGKCCVSAERLSQTKQWLSNENAIDPEDTRTFMAWISDIRFSSPVEPFRFLPTLAPREVYGCNICSYAVKAPNKIRHHYRDVHADVAPSLRFATAQAIQSGQQVRYVQVTHPTNVTESSAANLLARHLHDDPTDTASTTFTASSKAEPNKWLERLRFHHHLEGYDLAAMASLVARDHSERLDHVIQHLSGMAWRARDLLAQSSREGSQVLKQLNRRKYSDLPVQNFNWDIQTNTLTKYIGSWALVLGYAEKIRNWHYECAPLCQLTEEQELAMITALELDWDTALETEKDTAILDLVWTICSQELRRSPFDNVLVSACAVLAIDPRDASWRTALTYEATHLSAFIKIFILILYLRAVTVIDDQTNDRQPPTWTPDLPLKATDVFKDELDAIVKMMQGVMYVGEQDSHATPMTWLKDAQIISKEARMTTSRPPRVEWIQHGQLKLVSNGTVTSTAVLSKLMHAAINEASQALQVLLMQSPTSSHADGSTYDAPVPSLASISDDRSNSVLWHSFLQHAANREWVASARLHLIEKIDADPARQHEWKVGNNIKQPTVKAYEQNRRHFLQKLAVAIHLTAGQPSRRTELQGIRWQNSLQGGLRNVMVSNGHVGIRYLWYKRRWTSSAELPVWRFLPPQLGLVLVIYLSTVLPFTKCILRATGDEGNLSYHLFSTSALYNGSQEMKLIDENTLLSDPMVDITSRVIAQRITIADYRHIAIAFCRQYMHNQTLEAILGEEGTSHDDPANEDGEDDIAIIADAQAAHSTAVAMMVYAREHDTGERFNLFFRASLYWHLIFHLDSDARGTKRFRAQESDDDDDPALEEQVHRLASLRQLTTQQNMRAMYKSNNIHMREHQIKLFEAIDEVDKVVYVAGTGSRKSVAFTLPAYVQPDGCNIVIQPTRALQQDTYARLSAMSISVSIWNPQSANQASAVILVTPEAMARREWKGFAQRERLHRRIDRIILDEAQEVLLADQSWRRRLLEIRDDMDLVSSRQVYLTGTLPPSEQAEFFKRLRLGPDTTVIRAPTVRDNLRYEYIDADVEFTYPDLLQDLIAKVTAQGQRAIVFTMSKVDCNLLAAKLSIPRYHRDMPPKEQDESLQSWKTNAGAIVATTTLAVGVDFDVSLVVCIGAFNMLLMCQQFGRAGRDDRPAACFLVAKKCTLKGELHRFALAACKRDAISQYLDGKPGPCGFHHNACSGCVDQLTSGVPASKPVPAMQRSQSMQLPPMSPVTQASPGTRPSPGTPVTPNPSGRHEAARRGPALPSTPAPTFRISPTARAAIQRSVSSSAAFSTPVRRPSRVFKSSDTSPPFLRDLGNLDSIINEISDEETRERPILSSSARLSDLDRSTARLEQEKARVREEAEQMVQGDNKLSMLTTFREKLDMFTHYAPCPRCLFFSKESRMHYMRNCHEASKEADVSNKLQNSLRSRGGGLAKNAGCFTCAMPKAWCNHWHDNLPTSNRCQWKLALFDLAALFLANYPGEFDDAIIELGGPGPLSAEATSDEVLGRPNAPNSVGSWIREGTTLTGNVRVPNLTLVVAALVVKLWP</sequence>
<dbReference type="Pfam" id="PF00270">
    <property type="entry name" value="DEAD"/>
    <property type="match status" value="1"/>
</dbReference>
<evidence type="ECO:0000256" key="3">
    <source>
        <dbReference type="ARBA" id="ARBA00022840"/>
    </source>
</evidence>
<feature type="domain" description="Helicase ATP-binding" evidence="10">
    <location>
        <begin position="892"/>
        <end position="1052"/>
    </location>
</feature>
<proteinExistence type="inferred from homology"/>
<comment type="caution">
    <text evidence="12">The sequence shown here is derived from an EMBL/GenBank/DDBJ whole genome shotgun (WGS) entry which is preliminary data.</text>
</comment>
<dbReference type="EC" id="5.6.2.4" evidence="5"/>
<evidence type="ECO:0000313" key="12">
    <source>
        <dbReference type="EMBL" id="TRX87939.1"/>
    </source>
</evidence>
<evidence type="ECO:0000313" key="13">
    <source>
        <dbReference type="Proteomes" id="UP000319160"/>
    </source>
</evidence>
<dbReference type="InterPro" id="IPR001650">
    <property type="entry name" value="Helicase_C-like"/>
</dbReference>
<dbReference type="PROSITE" id="PS50157">
    <property type="entry name" value="ZINC_FINGER_C2H2_2"/>
    <property type="match status" value="1"/>
</dbReference>
<dbReference type="GO" id="GO:0000724">
    <property type="term" value="P:double-strand break repair via homologous recombination"/>
    <property type="evidence" value="ECO:0007669"/>
    <property type="project" value="TreeGrafter"/>
</dbReference>
<evidence type="ECO:0000256" key="7">
    <source>
        <dbReference type="SAM" id="Coils"/>
    </source>
</evidence>
<dbReference type="InterPro" id="IPR011545">
    <property type="entry name" value="DEAD/DEAH_box_helicase_dom"/>
</dbReference>